<proteinExistence type="predicted"/>
<accession>A0ACC2WUU7</accession>
<gene>
    <name evidence="1" type="ORF">QFC20_001208</name>
</gene>
<keyword evidence="2" id="KW-1185">Reference proteome</keyword>
<organism evidence="1 2">
    <name type="scientific">Naganishia adeliensis</name>
    <dbReference type="NCBI Taxonomy" id="92952"/>
    <lineage>
        <taxon>Eukaryota</taxon>
        <taxon>Fungi</taxon>
        <taxon>Dikarya</taxon>
        <taxon>Basidiomycota</taxon>
        <taxon>Agaricomycotina</taxon>
        <taxon>Tremellomycetes</taxon>
        <taxon>Filobasidiales</taxon>
        <taxon>Filobasidiaceae</taxon>
        <taxon>Naganishia</taxon>
    </lineage>
</organism>
<reference evidence="1" key="1">
    <citation type="submission" date="2023-04" db="EMBL/GenBank/DDBJ databases">
        <title>Draft Genome sequencing of Naganishia species isolated from polar environments using Oxford Nanopore Technology.</title>
        <authorList>
            <person name="Leo P."/>
            <person name="Venkateswaran K."/>
        </authorList>
    </citation>
    <scope>NUCLEOTIDE SEQUENCE</scope>
    <source>
        <strain evidence="1">MNA-CCFEE 5262</strain>
    </source>
</reference>
<dbReference type="Proteomes" id="UP001230649">
    <property type="component" value="Unassembled WGS sequence"/>
</dbReference>
<sequence length="343" mass="39674">MPQELLYFPPYYVVVGIYRLFTDHSLRKAVWDKVKHATVRGIAVGAVYVTLTYSAQRWFVENFLMGGYGLFGRKAVKPPPELLETGLSWLQRIDAVQYTTILFILPQLSYLLNYFIKRNLRLARSRAYDLTVKSRGKPDSFWGKGYVEEWEQPPIIKGLNEPKGTKAKQQEGYLSWILWWPSQMLIRHFVLIPISPYLPIFNLAFTSATRGLYTARSLHQPYFEAKKMSPLEVELWLEERKWGYRAFGMAASALESLPILGLGFQVSNRIGAAMWAFDLEKRQHAFANGELRKLKPEETGILGFGKVLAVEKQKEEWEMKKRELKMEPDENVGSQPPPLPPRR</sequence>
<name>A0ACC2WUU7_9TREE</name>
<evidence type="ECO:0000313" key="2">
    <source>
        <dbReference type="Proteomes" id="UP001230649"/>
    </source>
</evidence>
<protein>
    <submittedName>
        <fullName evidence="1">Uncharacterized protein</fullName>
    </submittedName>
</protein>
<comment type="caution">
    <text evidence="1">The sequence shown here is derived from an EMBL/GenBank/DDBJ whole genome shotgun (WGS) entry which is preliminary data.</text>
</comment>
<dbReference type="EMBL" id="JASBWS010000007">
    <property type="protein sequence ID" value="KAJ9114837.1"/>
    <property type="molecule type" value="Genomic_DNA"/>
</dbReference>
<evidence type="ECO:0000313" key="1">
    <source>
        <dbReference type="EMBL" id="KAJ9114837.1"/>
    </source>
</evidence>